<name>A0A558RDH6_9SPHN</name>
<protein>
    <submittedName>
        <fullName evidence="1">Uncharacterized protein</fullName>
    </submittedName>
</protein>
<gene>
    <name evidence="1" type="ORF">FOY91_00430</name>
</gene>
<dbReference type="EMBL" id="VNIM01000001">
    <property type="protein sequence ID" value="TVV77525.1"/>
    <property type="molecule type" value="Genomic_DNA"/>
</dbReference>
<sequence length="135" mass="15204">MEAAFPFFSRTDFQGQPSSRAYRPYKAFEAVLDRLLGEQVRADGACGVDLWCALTNTRWFGPDGVEVSYGFRRAGHAVAWVREEGDDLTWYCSGEPGQVAQWIEEVLAGAGWSWRRLEPDAADTREVPDDSQRLP</sequence>
<dbReference type="Proteomes" id="UP000318681">
    <property type="component" value="Unassembled WGS sequence"/>
</dbReference>
<reference evidence="1 2" key="1">
    <citation type="submission" date="2019-07" db="EMBL/GenBank/DDBJ databases">
        <title>Sphingomonas solaris sp. nov., isolated from a solar panel from Boston, Massachusetts.</title>
        <authorList>
            <person name="Tanner K."/>
            <person name="Pascual J."/>
            <person name="Mancuso C."/>
            <person name="Pereto J."/>
            <person name="Khalil A."/>
            <person name="Vilanova C."/>
        </authorList>
    </citation>
    <scope>NUCLEOTIDE SEQUENCE [LARGE SCALE GENOMIC DNA]</scope>
    <source>
        <strain evidence="1 2">R4DWN</strain>
    </source>
</reference>
<evidence type="ECO:0000313" key="1">
    <source>
        <dbReference type="EMBL" id="TVV77525.1"/>
    </source>
</evidence>
<comment type="caution">
    <text evidence="1">The sequence shown here is derived from an EMBL/GenBank/DDBJ whole genome shotgun (WGS) entry which is preliminary data.</text>
</comment>
<accession>A0A558RDH6</accession>
<dbReference type="AlphaFoldDB" id="A0A558RDH6"/>
<dbReference type="RefSeq" id="WP_115381509.1">
    <property type="nucleotide sequence ID" value="NZ_VNIM01000001.1"/>
</dbReference>
<proteinExistence type="predicted"/>
<dbReference type="OrthoDB" id="7557010at2"/>
<evidence type="ECO:0000313" key="2">
    <source>
        <dbReference type="Proteomes" id="UP000318681"/>
    </source>
</evidence>
<organism evidence="1 2">
    <name type="scientific">Alterirhizorhabdus solaris</name>
    <dbReference type="NCBI Taxonomy" id="2529389"/>
    <lineage>
        <taxon>Bacteria</taxon>
        <taxon>Pseudomonadati</taxon>
        <taxon>Pseudomonadota</taxon>
        <taxon>Alphaproteobacteria</taxon>
        <taxon>Sphingomonadales</taxon>
        <taxon>Rhizorhabdaceae</taxon>
        <taxon>Alterirhizorhabdus</taxon>
    </lineage>
</organism>
<keyword evidence="2" id="KW-1185">Reference proteome</keyword>